<name>A0A0A9DN91_ARUDO</name>
<protein>
    <submittedName>
        <fullName evidence="2">Uncharacterized protein</fullName>
    </submittedName>
</protein>
<feature type="region of interest" description="Disordered" evidence="1">
    <location>
        <begin position="1"/>
        <end position="22"/>
    </location>
</feature>
<sequence>MAINSLTRSGPSVHTTRTVSSSHRLAPATIVSFM</sequence>
<feature type="compositionally biased region" description="Low complexity" evidence="1">
    <location>
        <begin position="12"/>
        <end position="22"/>
    </location>
</feature>
<reference evidence="2" key="1">
    <citation type="submission" date="2014-09" db="EMBL/GenBank/DDBJ databases">
        <authorList>
            <person name="Magalhaes I.L.F."/>
            <person name="Oliveira U."/>
            <person name="Santos F.R."/>
            <person name="Vidigal T.H.D.A."/>
            <person name="Brescovit A.D."/>
            <person name="Santos A.J."/>
        </authorList>
    </citation>
    <scope>NUCLEOTIDE SEQUENCE</scope>
    <source>
        <tissue evidence="2">Shoot tissue taken approximately 20 cm above the soil surface</tissue>
    </source>
</reference>
<feature type="compositionally biased region" description="Polar residues" evidence="1">
    <location>
        <begin position="1"/>
        <end position="10"/>
    </location>
</feature>
<evidence type="ECO:0000256" key="1">
    <source>
        <dbReference type="SAM" id="MobiDB-lite"/>
    </source>
</evidence>
<accession>A0A0A9DN91</accession>
<dbReference type="AlphaFoldDB" id="A0A0A9DN91"/>
<reference evidence="2" key="2">
    <citation type="journal article" date="2015" name="Data Brief">
        <title>Shoot transcriptome of the giant reed, Arundo donax.</title>
        <authorList>
            <person name="Barrero R.A."/>
            <person name="Guerrero F.D."/>
            <person name="Moolhuijzen P."/>
            <person name="Goolsby J.A."/>
            <person name="Tidwell J."/>
            <person name="Bellgard S.E."/>
            <person name="Bellgard M.I."/>
        </authorList>
    </citation>
    <scope>NUCLEOTIDE SEQUENCE</scope>
    <source>
        <tissue evidence="2">Shoot tissue taken approximately 20 cm above the soil surface</tissue>
    </source>
</reference>
<organism evidence="2">
    <name type="scientific">Arundo donax</name>
    <name type="common">Giant reed</name>
    <name type="synonym">Donax arundinaceus</name>
    <dbReference type="NCBI Taxonomy" id="35708"/>
    <lineage>
        <taxon>Eukaryota</taxon>
        <taxon>Viridiplantae</taxon>
        <taxon>Streptophyta</taxon>
        <taxon>Embryophyta</taxon>
        <taxon>Tracheophyta</taxon>
        <taxon>Spermatophyta</taxon>
        <taxon>Magnoliopsida</taxon>
        <taxon>Liliopsida</taxon>
        <taxon>Poales</taxon>
        <taxon>Poaceae</taxon>
        <taxon>PACMAD clade</taxon>
        <taxon>Arundinoideae</taxon>
        <taxon>Arundineae</taxon>
        <taxon>Arundo</taxon>
    </lineage>
</organism>
<dbReference type="EMBL" id="GBRH01209757">
    <property type="protein sequence ID" value="JAD88138.1"/>
    <property type="molecule type" value="Transcribed_RNA"/>
</dbReference>
<evidence type="ECO:0000313" key="2">
    <source>
        <dbReference type="EMBL" id="JAD88138.1"/>
    </source>
</evidence>
<proteinExistence type="predicted"/>